<dbReference type="AlphaFoldDB" id="A0A6J6DEG1"/>
<reference evidence="1" key="1">
    <citation type="submission" date="2020-05" db="EMBL/GenBank/DDBJ databases">
        <authorList>
            <person name="Chiriac C."/>
            <person name="Salcher M."/>
            <person name="Ghai R."/>
            <person name="Kavagutti S V."/>
        </authorList>
    </citation>
    <scope>NUCLEOTIDE SEQUENCE</scope>
</reference>
<evidence type="ECO:0000313" key="1">
    <source>
        <dbReference type="EMBL" id="CAB4559848.1"/>
    </source>
</evidence>
<organism evidence="1">
    <name type="scientific">freshwater metagenome</name>
    <dbReference type="NCBI Taxonomy" id="449393"/>
    <lineage>
        <taxon>unclassified sequences</taxon>
        <taxon>metagenomes</taxon>
        <taxon>ecological metagenomes</taxon>
    </lineage>
</organism>
<proteinExistence type="predicted"/>
<gene>
    <name evidence="1" type="ORF">UFOPK1683_00001</name>
</gene>
<sequence>MRITTILGFAAINVTADCSSENSAYASSTTKRPGHVFARLRISAIESEFPVGLLGVVIKVRDGALSPISFLATSISSEKSSRREPLRHSHPITRAIKGCIEYEGVNPIAPDLPNARKSDWIISLLPLAAQIFSAEKVVED</sequence>
<accession>A0A6J6DEG1</accession>
<dbReference type="EMBL" id="CAEZTL010000001">
    <property type="protein sequence ID" value="CAB4559848.1"/>
    <property type="molecule type" value="Genomic_DNA"/>
</dbReference>
<name>A0A6J6DEG1_9ZZZZ</name>
<protein>
    <submittedName>
        <fullName evidence="1">Unannotated protein</fullName>
    </submittedName>
</protein>